<dbReference type="GO" id="GO:0005886">
    <property type="term" value="C:plasma membrane"/>
    <property type="evidence" value="ECO:0007669"/>
    <property type="project" value="UniProtKB-SubCell"/>
</dbReference>
<evidence type="ECO:0000256" key="7">
    <source>
        <dbReference type="SAM" id="MobiDB-lite"/>
    </source>
</evidence>
<evidence type="ECO:0000256" key="8">
    <source>
        <dbReference type="SAM" id="Phobius"/>
    </source>
</evidence>
<evidence type="ECO:0000256" key="3">
    <source>
        <dbReference type="ARBA" id="ARBA00022475"/>
    </source>
</evidence>
<dbReference type="PANTHER" id="PTHR30509">
    <property type="entry name" value="P-HYDROXYBENZOIC ACID EFFLUX PUMP SUBUNIT-RELATED"/>
    <property type="match status" value="1"/>
</dbReference>
<evidence type="ECO:0000313" key="10">
    <source>
        <dbReference type="Proteomes" id="UP000664658"/>
    </source>
</evidence>
<dbReference type="EMBL" id="JAFNAA010000003">
    <property type="protein sequence ID" value="MBO1107342.1"/>
    <property type="molecule type" value="Genomic_DNA"/>
</dbReference>
<feature type="transmembrane region" description="Helical" evidence="8">
    <location>
        <begin position="15"/>
        <end position="35"/>
    </location>
</feature>
<accession>A0A8I1W3S6</accession>
<dbReference type="AlphaFoldDB" id="A0A8I1W3S6"/>
<dbReference type="Pfam" id="PF04632">
    <property type="entry name" value="FUSC"/>
    <property type="match status" value="1"/>
</dbReference>
<evidence type="ECO:0000313" key="9">
    <source>
        <dbReference type="EMBL" id="MBO1107342.1"/>
    </source>
</evidence>
<dbReference type="PANTHER" id="PTHR30509:SF9">
    <property type="entry name" value="MULTIDRUG RESISTANCE PROTEIN MDTO"/>
    <property type="match status" value="1"/>
</dbReference>
<dbReference type="InterPro" id="IPR006726">
    <property type="entry name" value="PHBA_efflux_AaeB/fusaric-R"/>
</dbReference>
<keyword evidence="4 8" id="KW-0812">Transmembrane</keyword>
<name>A0A8I1W3S6_PLESH</name>
<evidence type="ECO:0000256" key="5">
    <source>
        <dbReference type="ARBA" id="ARBA00022989"/>
    </source>
</evidence>
<feature type="transmembrane region" description="Helical" evidence="8">
    <location>
        <begin position="68"/>
        <end position="84"/>
    </location>
</feature>
<organism evidence="9 10">
    <name type="scientific">Plesiomonas shigelloides</name>
    <name type="common">Aeromonas shigelloides</name>
    <dbReference type="NCBI Taxonomy" id="703"/>
    <lineage>
        <taxon>Bacteria</taxon>
        <taxon>Pseudomonadati</taxon>
        <taxon>Pseudomonadota</taxon>
        <taxon>Gammaproteobacteria</taxon>
        <taxon>Enterobacterales</taxon>
        <taxon>Enterobacteriaceae</taxon>
        <taxon>Plesiomonas</taxon>
    </lineage>
</organism>
<evidence type="ECO:0000256" key="2">
    <source>
        <dbReference type="ARBA" id="ARBA00022448"/>
    </source>
</evidence>
<gene>
    <name evidence="9" type="ORF">J2R62_03745</name>
</gene>
<dbReference type="RefSeq" id="WP_207541643.1">
    <property type="nucleotide sequence ID" value="NZ_JAFNAA010000003.1"/>
</dbReference>
<dbReference type="GO" id="GO:0022857">
    <property type="term" value="F:transmembrane transporter activity"/>
    <property type="evidence" value="ECO:0007669"/>
    <property type="project" value="InterPro"/>
</dbReference>
<evidence type="ECO:0000256" key="1">
    <source>
        <dbReference type="ARBA" id="ARBA00004651"/>
    </source>
</evidence>
<sequence>MRLVDREFIFRHYRAYHALRVGSAFLLTLILLHYAPLGHSPWVLVTLLVVMSNIPYMGGVWQKGWHRILGTLIGAAAGLISIKMQLIAPWAAWAWMSLVATACGYYGLGKRPYVAMLCGITLAMIGWGGMAGEQEALWRAADVLIGTVLAIFFSSIFPQHASRRWQLLLSDNLKAMAQLYQVHRSEALLQSLDSEQAIKTIYNRHLSMRPLLAPASREHFLPLETLNEIQNLLRLMLSTLELLVGTHQAYSDAQIHWELPKLKAEQMQLARAMNAQAMRLRGQDASRPDSGMFETFVQAGVVPLRESGRLPLSPFGYLWLNRELARQFTRLQGLLLQAEPPRKRGAKTPTTETDSQ</sequence>
<comment type="caution">
    <text evidence="9">The sequence shown here is derived from an EMBL/GenBank/DDBJ whole genome shotgun (WGS) entry which is preliminary data.</text>
</comment>
<feature type="transmembrane region" description="Helical" evidence="8">
    <location>
        <begin position="90"/>
        <end position="108"/>
    </location>
</feature>
<protein>
    <submittedName>
        <fullName evidence="9">FUSC family protein</fullName>
    </submittedName>
</protein>
<dbReference type="Proteomes" id="UP000664658">
    <property type="component" value="Unassembled WGS sequence"/>
</dbReference>
<keyword evidence="6 8" id="KW-0472">Membrane</keyword>
<reference evidence="9" key="1">
    <citation type="submission" date="2021-03" db="EMBL/GenBank/DDBJ databases">
        <title>Plesiomonas shigelloides zfcc0051, isolated from zebrafish feces.</title>
        <authorList>
            <person name="Vanderhoek Z."/>
            <person name="Gaulke C."/>
        </authorList>
    </citation>
    <scope>NUCLEOTIDE SEQUENCE</scope>
    <source>
        <strain evidence="9">Zfcc0051</strain>
    </source>
</reference>
<comment type="subcellular location">
    <subcellularLocation>
        <location evidence="1">Cell membrane</location>
        <topology evidence="1">Multi-pass membrane protein</topology>
    </subcellularLocation>
</comment>
<feature type="transmembrane region" description="Helical" evidence="8">
    <location>
        <begin position="136"/>
        <end position="157"/>
    </location>
</feature>
<evidence type="ECO:0000256" key="4">
    <source>
        <dbReference type="ARBA" id="ARBA00022692"/>
    </source>
</evidence>
<feature type="transmembrane region" description="Helical" evidence="8">
    <location>
        <begin position="113"/>
        <end position="130"/>
    </location>
</feature>
<feature type="region of interest" description="Disordered" evidence="7">
    <location>
        <begin position="337"/>
        <end position="356"/>
    </location>
</feature>
<feature type="transmembrane region" description="Helical" evidence="8">
    <location>
        <begin position="41"/>
        <end position="61"/>
    </location>
</feature>
<keyword evidence="3" id="KW-1003">Cell membrane</keyword>
<proteinExistence type="predicted"/>
<keyword evidence="5 8" id="KW-1133">Transmembrane helix</keyword>
<keyword evidence="2" id="KW-0813">Transport</keyword>
<evidence type="ECO:0000256" key="6">
    <source>
        <dbReference type="ARBA" id="ARBA00023136"/>
    </source>
</evidence>